<feature type="transmembrane region" description="Helical" evidence="1">
    <location>
        <begin position="47"/>
        <end position="76"/>
    </location>
</feature>
<accession>A0A552X115</accession>
<keyword evidence="1" id="KW-0812">Transmembrane</keyword>
<dbReference type="AlphaFoldDB" id="A0A552X115"/>
<reference evidence="2 3" key="1">
    <citation type="submission" date="2019-07" db="EMBL/GenBank/DDBJ databases">
        <authorList>
            <person name="Yang M."/>
            <person name="Zhao D."/>
            <person name="Xiang H."/>
        </authorList>
    </citation>
    <scope>NUCLEOTIDE SEQUENCE [LARGE SCALE GENOMIC DNA]</scope>
    <source>
        <strain evidence="2 3">IM1326</strain>
    </source>
</reference>
<feature type="transmembrane region" description="Helical" evidence="1">
    <location>
        <begin position="12"/>
        <end position="35"/>
    </location>
</feature>
<sequence>MKHPKYPVNIVLLFVALGPPLGALTLCVILAGWMLLSYSLTDVATSFLLIMLFALPMSYIVGGIQALIIGIIAGFYVRERQTLSYRFMIILSLLAAALYFGNFYGNLLGFDHTDVILIVALCLAHVLPTIVLTRSVRNNYRRSHAL</sequence>
<gene>
    <name evidence="2" type="ORF">FM042_07085</name>
</gene>
<evidence type="ECO:0000313" key="3">
    <source>
        <dbReference type="Proteomes" id="UP000320359"/>
    </source>
</evidence>
<dbReference type="Proteomes" id="UP000320359">
    <property type="component" value="Unassembled WGS sequence"/>
</dbReference>
<protein>
    <submittedName>
        <fullName evidence="2">Uncharacterized protein</fullName>
    </submittedName>
</protein>
<feature type="transmembrane region" description="Helical" evidence="1">
    <location>
        <begin position="115"/>
        <end position="133"/>
    </location>
</feature>
<keyword evidence="1" id="KW-1133">Transmembrane helix</keyword>
<dbReference type="RefSeq" id="WP_143235727.1">
    <property type="nucleotide sequence ID" value="NZ_VJWL01000002.1"/>
</dbReference>
<name>A0A552X115_9GAMM</name>
<organism evidence="2 3">
    <name type="scientific">Aliidiomarina halalkaliphila</name>
    <dbReference type="NCBI Taxonomy" id="2593535"/>
    <lineage>
        <taxon>Bacteria</taxon>
        <taxon>Pseudomonadati</taxon>
        <taxon>Pseudomonadota</taxon>
        <taxon>Gammaproteobacteria</taxon>
        <taxon>Alteromonadales</taxon>
        <taxon>Idiomarinaceae</taxon>
        <taxon>Aliidiomarina</taxon>
    </lineage>
</organism>
<keyword evidence="3" id="KW-1185">Reference proteome</keyword>
<evidence type="ECO:0000256" key="1">
    <source>
        <dbReference type="SAM" id="Phobius"/>
    </source>
</evidence>
<dbReference type="OrthoDB" id="9958153at2"/>
<comment type="caution">
    <text evidence="2">The sequence shown here is derived from an EMBL/GenBank/DDBJ whole genome shotgun (WGS) entry which is preliminary data.</text>
</comment>
<keyword evidence="1" id="KW-0472">Membrane</keyword>
<feature type="transmembrane region" description="Helical" evidence="1">
    <location>
        <begin position="83"/>
        <end position="103"/>
    </location>
</feature>
<dbReference type="EMBL" id="VJWL01000002">
    <property type="protein sequence ID" value="TRW48741.1"/>
    <property type="molecule type" value="Genomic_DNA"/>
</dbReference>
<evidence type="ECO:0000313" key="2">
    <source>
        <dbReference type="EMBL" id="TRW48741.1"/>
    </source>
</evidence>
<proteinExistence type="predicted"/>